<evidence type="ECO:0000313" key="4">
    <source>
        <dbReference type="EMBL" id="CAG8746693.1"/>
    </source>
</evidence>
<dbReference type="Pfam" id="PF00085">
    <property type="entry name" value="Thioredoxin"/>
    <property type="match status" value="1"/>
</dbReference>
<dbReference type="SUPFAM" id="SSF49785">
    <property type="entry name" value="Galactose-binding domain-like"/>
    <property type="match status" value="1"/>
</dbReference>
<proteinExistence type="predicted"/>
<dbReference type="PANTHER" id="PTHR46115">
    <property type="entry name" value="THIOREDOXIN-LIKE PROTEIN 1"/>
    <property type="match status" value="1"/>
</dbReference>
<evidence type="ECO:0000259" key="3">
    <source>
        <dbReference type="PROSITE" id="PS51532"/>
    </source>
</evidence>
<dbReference type="InterPro" id="IPR037047">
    <property type="entry name" value="PITH_dom_sf"/>
</dbReference>
<keyword evidence="1" id="KW-1015">Disulfide bond</keyword>
<accession>A0A9N9IR47</accession>
<dbReference type="CDD" id="cd02947">
    <property type="entry name" value="TRX_family"/>
    <property type="match status" value="1"/>
</dbReference>
<protein>
    <submittedName>
        <fullName evidence="4">2263_t:CDS:1</fullName>
    </submittedName>
</protein>
<dbReference type="Gene3D" id="2.60.120.470">
    <property type="entry name" value="PITH domain"/>
    <property type="match status" value="1"/>
</dbReference>
<keyword evidence="5" id="KW-1185">Reference proteome</keyword>
<feature type="domain" description="Thioredoxin" evidence="2">
    <location>
        <begin position="1"/>
        <end position="106"/>
    </location>
</feature>
<dbReference type="InterPro" id="IPR008979">
    <property type="entry name" value="Galactose-bd-like_sf"/>
</dbReference>
<dbReference type="EMBL" id="CAJVQA010017069">
    <property type="protein sequence ID" value="CAG8746693.1"/>
    <property type="molecule type" value="Genomic_DNA"/>
</dbReference>
<comment type="caution">
    <text evidence="4">The sequence shown here is derived from an EMBL/GenBank/DDBJ whole genome shotgun (WGS) entry which is preliminary data.</text>
</comment>
<dbReference type="Gene3D" id="3.40.30.10">
    <property type="entry name" value="Glutaredoxin"/>
    <property type="match status" value="1"/>
</dbReference>
<dbReference type="FunFam" id="3.40.30.10:FF:000245">
    <property type="entry name" value="Thioredoxin"/>
    <property type="match status" value="1"/>
</dbReference>
<dbReference type="InterPro" id="IPR010400">
    <property type="entry name" value="PITH_dom"/>
</dbReference>
<dbReference type="PROSITE" id="PS51352">
    <property type="entry name" value="THIOREDOXIN_2"/>
    <property type="match status" value="1"/>
</dbReference>
<dbReference type="Proteomes" id="UP000789759">
    <property type="component" value="Unassembled WGS sequence"/>
</dbReference>
<dbReference type="OrthoDB" id="10263751at2759"/>
<dbReference type="SUPFAM" id="SSF52833">
    <property type="entry name" value="Thioredoxin-like"/>
    <property type="match status" value="1"/>
</dbReference>
<organism evidence="4 5">
    <name type="scientific">Cetraspora pellucida</name>
    <dbReference type="NCBI Taxonomy" id="1433469"/>
    <lineage>
        <taxon>Eukaryota</taxon>
        <taxon>Fungi</taxon>
        <taxon>Fungi incertae sedis</taxon>
        <taxon>Mucoromycota</taxon>
        <taxon>Glomeromycotina</taxon>
        <taxon>Glomeromycetes</taxon>
        <taxon>Diversisporales</taxon>
        <taxon>Gigasporaceae</taxon>
        <taxon>Cetraspora</taxon>
    </lineage>
</organism>
<name>A0A9N9IR47_9GLOM</name>
<evidence type="ECO:0000313" key="5">
    <source>
        <dbReference type="Proteomes" id="UP000789759"/>
    </source>
</evidence>
<evidence type="ECO:0000259" key="2">
    <source>
        <dbReference type="PROSITE" id="PS51352"/>
    </source>
</evidence>
<sequence length="284" mass="32002">MSYIKNIQSLAEYQELIASPKLTVVDFYATWCQPCHMIAPTFNELSSKYRHANFAKVDVDQLNDVSTTAQVRSMPTFKFFKNGQQIAQLVGANGEELKRLVAQHVGSPEECGSSSLNIQGHTDINEFITLNQVDCLNLKENHVAKSIFTKDDTYIESDVDEQLLISVPFNQAVRLHSIKLVAKDIEHAPKTIKLYANRINIGFDETDSTEETQLLQLALKDYEENVVIPLRFVKFQSVTNIIVSFGIVTYNFGDQETTSLKELIFIGSPVETTKMENLKKIGSD</sequence>
<reference evidence="4" key="1">
    <citation type="submission" date="2021-06" db="EMBL/GenBank/DDBJ databases">
        <authorList>
            <person name="Kallberg Y."/>
            <person name="Tangrot J."/>
            <person name="Rosling A."/>
        </authorList>
    </citation>
    <scope>NUCLEOTIDE SEQUENCE</scope>
    <source>
        <strain evidence="4">FL966</strain>
    </source>
</reference>
<feature type="domain" description="PITH" evidence="3">
    <location>
        <begin position="113"/>
        <end position="284"/>
    </location>
</feature>
<dbReference type="InterPro" id="IPR036249">
    <property type="entry name" value="Thioredoxin-like_sf"/>
</dbReference>
<dbReference type="AlphaFoldDB" id="A0A9N9IR47"/>
<dbReference type="Pfam" id="PF06201">
    <property type="entry name" value="PITH"/>
    <property type="match status" value="1"/>
</dbReference>
<dbReference type="InterPro" id="IPR013766">
    <property type="entry name" value="Thioredoxin_domain"/>
</dbReference>
<gene>
    <name evidence="4" type="ORF">CPELLU_LOCUS14426</name>
</gene>
<evidence type="ECO:0000256" key="1">
    <source>
        <dbReference type="ARBA" id="ARBA00023157"/>
    </source>
</evidence>
<dbReference type="PRINTS" id="PR00421">
    <property type="entry name" value="THIOREDOXIN"/>
</dbReference>
<dbReference type="GO" id="GO:0005737">
    <property type="term" value="C:cytoplasm"/>
    <property type="evidence" value="ECO:0007669"/>
    <property type="project" value="UniProtKB-ARBA"/>
</dbReference>
<dbReference type="PROSITE" id="PS51532">
    <property type="entry name" value="PITH"/>
    <property type="match status" value="1"/>
</dbReference>